<dbReference type="OrthoDB" id="428577at2759"/>
<dbReference type="EMBL" id="KN822957">
    <property type="protein sequence ID" value="KIO32165.1"/>
    <property type="molecule type" value="Genomic_DNA"/>
</dbReference>
<evidence type="ECO:0000313" key="3">
    <source>
        <dbReference type="Proteomes" id="UP000054248"/>
    </source>
</evidence>
<dbReference type="AlphaFoldDB" id="A0A0C3QJ00"/>
<sequence>MMFQGIPNSESDHWKDGTGRFGESKKGNGGSPTMWRDVVGVEAVDKHSDEKLFRVVEWAGIEVLKERIR</sequence>
<proteinExistence type="predicted"/>
<reference evidence="3" key="2">
    <citation type="submission" date="2015-01" db="EMBL/GenBank/DDBJ databases">
        <title>Evolutionary Origins and Diversification of the Mycorrhizal Mutualists.</title>
        <authorList>
            <consortium name="DOE Joint Genome Institute"/>
            <consortium name="Mycorrhizal Genomics Consortium"/>
            <person name="Kohler A."/>
            <person name="Kuo A."/>
            <person name="Nagy L.G."/>
            <person name="Floudas D."/>
            <person name="Copeland A."/>
            <person name="Barry K.W."/>
            <person name="Cichocki N."/>
            <person name="Veneault-Fourrey C."/>
            <person name="LaButti K."/>
            <person name="Lindquist E.A."/>
            <person name="Lipzen A."/>
            <person name="Lundell T."/>
            <person name="Morin E."/>
            <person name="Murat C."/>
            <person name="Riley R."/>
            <person name="Ohm R."/>
            <person name="Sun H."/>
            <person name="Tunlid A."/>
            <person name="Henrissat B."/>
            <person name="Grigoriev I.V."/>
            <person name="Hibbett D.S."/>
            <person name="Martin F."/>
        </authorList>
    </citation>
    <scope>NUCLEOTIDE SEQUENCE [LARGE SCALE GENOMIC DNA]</scope>
    <source>
        <strain evidence="3">MUT 4182</strain>
    </source>
</reference>
<organism evidence="2 3">
    <name type="scientific">Tulasnella calospora MUT 4182</name>
    <dbReference type="NCBI Taxonomy" id="1051891"/>
    <lineage>
        <taxon>Eukaryota</taxon>
        <taxon>Fungi</taxon>
        <taxon>Dikarya</taxon>
        <taxon>Basidiomycota</taxon>
        <taxon>Agaricomycotina</taxon>
        <taxon>Agaricomycetes</taxon>
        <taxon>Cantharellales</taxon>
        <taxon>Tulasnellaceae</taxon>
        <taxon>Tulasnella</taxon>
    </lineage>
</organism>
<dbReference type="Proteomes" id="UP000054248">
    <property type="component" value="Unassembled WGS sequence"/>
</dbReference>
<dbReference type="HOGENOM" id="CLU_2777748_0_0_1"/>
<evidence type="ECO:0000313" key="2">
    <source>
        <dbReference type="EMBL" id="KIO32165.1"/>
    </source>
</evidence>
<feature type="region of interest" description="Disordered" evidence="1">
    <location>
        <begin position="1"/>
        <end position="34"/>
    </location>
</feature>
<protein>
    <submittedName>
        <fullName evidence="2">Uncharacterized protein</fullName>
    </submittedName>
</protein>
<keyword evidence="3" id="KW-1185">Reference proteome</keyword>
<accession>A0A0C3QJ00</accession>
<name>A0A0C3QJ00_9AGAM</name>
<reference evidence="2 3" key="1">
    <citation type="submission" date="2014-04" db="EMBL/GenBank/DDBJ databases">
        <authorList>
            <consortium name="DOE Joint Genome Institute"/>
            <person name="Kuo A."/>
            <person name="Girlanda M."/>
            <person name="Perotto S."/>
            <person name="Kohler A."/>
            <person name="Nagy L.G."/>
            <person name="Floudas D."/>
            <person name="Copeland A."/>
            <person name="Barry K.W."/>
            <person name="Cichocki N."/>
            <person name="Veneault-Fourrey C."/>
            <person name="LaButti K."/>
            <person name="Lindquist E.A."/>
            <person name="Lipzen A."/>
            <person name="Lundell T."/>
            <person name="Morin E."/>
            <person name="Murat C."/>
            <person name="Sun H."/>
            <person name="Tunlid A."/>
            <person name="Henrissat B."/>
            <person name="Grigoriev I.V."/>
            <person name="Hibbett D.S."/>
            <person name="Martin F."/>
            <person name="Nordberg H.P."/>
            <person name="Cantor M.N."/>
            <person name="Hua S.X."/>
        </authorList>
    </citation>
    <scope>NUCLEOTIDE SEQUENCE [LARGE SCALE GENOMIC DNA]</scope>
    <source>
        <strain evidence="2 3">MUT 4182</strain>
    </source>
</reference>
<feature type="compositionally biased region" description="Basic and acidic residues" evidence="1">
    <location>
        <begin position="10"/>
        <end position="26"/>
    </location>
</feature>
<evidence type="ECO:0000256" key="1">
    <source>
        <dbReference type="SAM" id="MobiDB-lite"/>
    </source>
</evidence>
<gene>
    <name evidence="2" type="ORF">M407DRAFT_241570</name>
</gene>